<evidence type="ECO:0000256" key="5">
    <source>
        <dbReference type="ARBA" id="ARBA00023186"/>
    </source>
</evidence>
<dbReference type="PROSITE" id="PS01096">
    <property type="entry name" value="PPIC_PPIASE_1"/>
    <property type="match status" value="1"/>
</dbReference>
<dbReference type="PROSITE" id="PS50198">
    <property type="entry name" value="PPIC_PPIASE_2"/>
    <property type="match status" value="2"/>
</dbReference>
<keyword evidence="10" id="KW-1185">Reference proteome</keyword>
<evidence type="ECO:0000256" key="6">
    <source>
        <dbReference type="ARBA" id="ARBA00023235"/>
    </source>
</evidence>
<gene>
    <name evidence="7" type="primary">surA</name>
    <name evidence="9" type="ORF">FOZ76_00280</name>
</gene>
<keyword evidence="5 7" id="KW-0143">Chaperone</keyword>
<feature type="domain" description="PpiC" evidence="8">
    <location>
        <begin position="215"/>
        <end position="316"/>
    </location>
</feature>
<dbReference type="HAMAP" id="MF_01183">
    <property type="entry name" value="Chaperone_SurA"/>
    <property type="match status" value="1"/>
</dbReference>
<comment type="function">
    <text evidence="7">Chaperone involved in the correct folding and assembly of outer membrane proteins. Recognizes specific patterns of aromatic residues and the orientation of their side chains, which are found more frequently in integral outer membrane proteins. May act in both early periplasmic and late outer membrane-associated steps of protein maturation.</text>
</comment>
<proteinExistence type="inferred from homology"/>
<reference evidence="9 10" key="1">
    <citation type="submission" date="2019-07" db="EMBL/GenBank/DDBJ databases">
        <title>Qingshengfaniella alkalisoli gen. nov., sp. nov., isolated from saline soil.</title>
        <authorList>
            <person name="Xu L."/>
            <person name="Huang X.-X."/>
            <person name="Sun J.-Q."/>
        </authorList>
    </citation>
    <scope>NUCLEOTIDE SEQUENCE [LARGE SCALE GENOMIC DNA]</scope>
    <source>
        <strain evidence="9 10">DSM 27279</strain>
    </source>
</reference>
<dbReference type="Pfam" id="PF09312">
    <property type="entry name" value="SurA_N"/>
    <property type="match status" value="1"/>
</dbReference>
<dbReference type="PANTHER" id="PTHR47637">
    <property type="entry name" value="CHAPERONE SURA"/>
    <property type="match status" value="1"/>
</dbReference>
<dbReference type="SUPFAM" id="SSF54534">
    <property type="entry name" value="FKBP-like"/>
    <property type="match status" value="2"/>
</dbReference>
<feature type="chain" id="PRO_5022275825" description="Chaperone SurA" evidence="7">
    <location>
        <begin position="24"/>
        <end position="486"/>
    </location>
</feature>
<dbReference type="GO" id="GO:0030288">
    <property type="term" value="C:outer membrane-bounded periplasmic space"/>
    <property type="evidence" value="ECO:0007669"/>
    <property type="project" value="InterPro"/>
</dbReference>
<dbReference type="GO" id="GO:0042277">
    <property type="term" value="F:peptide binding"/>
    <property type="evidence" value="ECO:0007669"/>
    <property type="project" value="InterPro"/>
</dbReference>
<dbReference type="InterPro" id="IPR046357">
    <property type="entry name" value="PPIase_dom_sf"/>
</dbReference>
<dbReference type="InterPro" id="IPR050280">
    <property type="entry name" value="OMP_Chaperone_SurA"/>
</dbReference>
<dbReference type="GO" id="GO:0006457">
    <property type="term" value="P:protein folding"/>
    <property type="evidence" value="ECO:0007669"/>
    <property type="project" value="UniProtKB-UniRule"/>
</dbReference>
<keyword evidence="3 7" id="KW-0574">Periplasm</keyword>
<keyword evidence="6 7" id="KW-0413">Isomerase</keyword>
<dbReference type="Proteomes" id="UP000318405">
    <property type="component" value="Unassembled WGS sequence"/>
</dbReference>
<keyword evidence="4 7" id="KW-0697">Rotamase</keyword>
<evidence type="ECO:0000256" key="7">
    <source>
        <dbReference type="HAMAP-Rule" id="MF_01183"/>
    </source>
</evidence>
<dbReference type="InterPro" id="IPR023058">
    <property type="entry name" value="PPIase_PpiC_CS"/>
</dbReference>
<evidence type="ECO:0000256" key="4">
    <source>
        <dbReference type="ARBA" id="ARBA00023110"/>
    </source>
</evidence>
<evidence type="ECO:0000256" key="2">
    <source>
        <dbReference type="ARBA" id="ARBA00022737"/>
    </source>
</evidence>
<evidence type="ECO:0000256" key="1">
    <source>
        <dbReference type="ARBA" id="ARBA00022729"/>
    </source>
</evidence>
<comment type="caution">
    <text evidence="9">The sequence shown here is derived from an EMBL/GenBank/DDBJ whole genome shotgun (WGS) entry which is preliminary data.</text>
</comment>
<keyword evidence="2 7" id="KW-0677">Repeat</keyword>
<dbReference type="GO" id="GO:0050821">
    <property type="term" value="P:protein stabilization"/>
    <property type="evidence" value="ECO:0007669"/>
    <property type="project" value="InterPro"/>
</dbReference>
<evidence type="ECO:0000313" key="10">
    <source>
        <dbReference type="Proteomes" id="UP000318405"/>
    </source>
</evidence>
<dbReference type="GO" id="GO:0043165">
    <property type="term" value="P:Gram-negative-bacterium-type cell outer membrane assembly"/>
    <property type="evidence" value="ECO:0007669"/>
    <property type="project" value="InterPro"/>
</dbReference>
<dbReference type="Gene3D" id="1.10.4030.10">
    <property type="entry name" value="Porin chaperone SurA, peptide-binding domain"/>
    <property type="match status" value="1"/>
</dbReference>
<accession>A0A556B1Y7</accession>
<protein>
    <recommendedName>
        <fullName evidence="7">Chaperone SurA</fullName>
    </recommendedName>
    <alternativeName>
        <fullName evidence="7">Peptidyl-prolyl cis-trans isomerase SurA</fullName>
        <shortName evidence="7">PPIase SurA</shortName>
        <ecNumber evidence="7">5.2.1.8</ecNumber>
    </alternativeName>
    <alternativeName>
        <fullName evidence="7">Rotamase SurA</fullName>
    </alternativeName>
</protein>
<comment type="subcellular location">
    <subcellularLocation>
        <location evidence="7">Periplasm</location>
    </subcellularLocation>
    <text evidence="7">Is capable of associating with the outer membrane.</text>
</comment>
<evidence type="ECO:0000313" key="9">
    <source>
        <dbReference type="EMBL" id="TSH99206.1"/>
    </source>
</evidence>
<dbReference type="Pfam" id="PF00639">
    <property type="entry name" value="Rotamase"/>
    <property type="match status" value="2"/>
</dbReference>
<dbReference type="InterPro" id="IPR023034">
    <property type="entry name" value="PPIase_SurA"/>
</dbReference>
<dbReference type="GO" id="GO:0003755">
    <property type="term" value="F:peptidyl-prolyl cis-trans isomerase activity"/>
    <property type="evidence" value="ECO:0007669"/>
    <property type="project" value="UniProtKB-UniRule"/>
</dbReference>
<feature type="domain" description="PpiC" evidence="8">
    <location>
        <begin position="337"/>
        <end position="436"/>
    </location>
</feature>
<dbReference type="OrthoDB" id="14196at2"/>
<dbReference type="EC" id="5.2.1.8" evidence="7"/>
<dbReference type="EMBL" id="VLTJ01000001">
    <property type="protein sequence ID" value="TSH99206.1"/>
    <property type="molecule type" value="Genomic_DNA"/>
</dbReference>
<organism evidence="9 10">
    <name type="scientific">Verticiella sediminum</name>
    <dbReference type="NCBI Taxonomy" id="1247510"/>
    <lineage>
        <taxon>Bacteria</taxon>
        <taxon>Pseudomonadati</taxon>
        <taxon>Pseudomonadota</taxon>
        <taxon>Betaproteobacteria</taxon>
        <taxon>Burkholderiales</taxon>
        <taxon>Alcaligenaceae</taxon>
        <taxon>Verticiella</taxon>
    </lineage>
</organism>
<feature type="signal peptide" evidence="7">
    <location>
        <begin position="1"/>
        <end position="23"/>
    </location>
</feature>
<evidence type="ECO:0000259" key="8">
    <source>
        <dbReference type="PROSITE" id="PS50198"/>
    </source>
</evidence>
<dbReference type="InterPro" id="IPR027304">
    <property type="entry name" value="Trigger_fact/SurA_dom_sf"/>
</dbReference>
<comment type="catalytic activity">
    <reaction evidence="7">
        <text>[protein]-peptidylproline (omega=180) = [protein]-peptidylproline (omega=0)</text>
        <dbReference type="Rhea" id="RHEA:16237"/>
        <dbReference type="Rhea" id="RHEA-COMP:10747"/>
        <dbReference type="Rhea" id="RHEA-COMP:10748"/>
        <dbReference type="ChEBI" id="CHEBI:83833"/>
        <dbReference type="ChEBI" id="CHEBI:83834"/>
        <dbReference type="EC" id="5.2.1.8"/>
    </reaction>
</comment>
<comment type="domain">
    <text evidence="7">The PPIase activity resides only in the second parvulin domain. The N-terminal region and the C-terminal tail are necessary and sufficient for the chaperone activity of SurA. The PPIase activity is dispensable for SurA to function as a chaperone. The N-terminal region and the C-terminal tail are also required for porin recognition.</text>
</comment>
<keyword evidence="1 7" id="KW-0732">Signal</keyword>
<dbReference type="AlphaFoldDB" id="A0A556B1Y7"/>
<dbReference type="Gene3D" id="3.10.50.40">
    <property type="match status" value="2"/>
</dbReference>
<evidence type="ECO:0000256" key="3">
    <source>
        <dbReference type="ARBA" id="ARBA00022764"/>
    </source>
</evidence>
<dbReference type="PANTHER" id="PTHR47637:SF1">
    <property type="entry name" value="CHAPERONE SURA"/>
    <property type="match status" value="1"/>
</dbReference>
<dbReference type="GO" id="GO:0051082">
    <property type="term" value="F:unfolded protein binding"/>
    <property type="evidence" value="ECO:0007669"/>
    <property type="project" value="UniProtKB-UniRule"/>
</dbReference>
<dbReference type="SUPFAM" id="SSF109998">
    <property type="entry name" value="Triger factor/SurA peptide-binding domain-like"/>
    <property type="match status" value="1"/>
</dbReference>
<name>A0A556B1Y7_9BURK</name>
<dbReference type="InterPro" id="IPR000297">
    <property type="entry name" value="PPIase_PpiC"/>
</dbReference>
<sequence length="486" mass="53007" precursor="true">MQAKLYRRFLAFALCALSAGAAAQGLRAPGQGALDTGTPAPVAPSSVAPVVPPPAPQGQVADAIVAVVNNDVITRRELGQRVMAARASLKEQGIREPATEVLERQVLDRMITDLVQLQEADRAGVRVSDEQLEMAIRRIAEQNNTSVQQMRAEIESGGVSWNEYRAELRRQVRMNRVREQEVDRNIFISEAEVDSFLAEQAAQFSGGAKPMAGGNGALHLAQILVRVPEGSSPEQINALRQRAQQVLAQARSGVDFAQLAAGASDGDEALRGGDLGVRPTVGWPDLFLQATSKLQPGQVSDIVQSGNGFHILKVVAREGEAATPSTLLPPPGGPERVTQYKARHILMRVTPARSDEQARAQLQALSERATLGKVPFADLARQYSDDSSAPQGGDLGWVSPGETVPEFERAMQSLQPGQISEPIRSQFGWHLIQLEDTRVQDVGDQNRRMQARQILFQRKIEPAWEEWVGVLRSGAYIDNRLNREQL</sequence>
<dbReference type="InterPro" id="IPR015391">
    <property type="entry name" value="SurA_N"/>
</dbReference>